<dbReference type="GO" id="GO:0015276">
    <property type="term" value="F:ligand-gated monoatomic ion channel activity"/>
    <property type="evidence" value="ECO:0007669"/>
    <property type="project" value="InterPro"/>
</dbReference>
<feature type="transmembrane region" description="Helical" evidence="14">
    <location>
        <begin position="388"/>
        <end position="408"/>
    </location>
</feature>
<evidence type="ECO:0000256" key="7">
    <source>
        <dbReference type="ARBA" id="ARBA00023054"/>
    </source>
</evidence>
<evidence type="ECO:0000256" key="1">
    <source>
        <dbReference type="ARBA" id="ARBA00004651"/>
    </source>
</evidence>
<accession>A0A8T0FLM0</accession>
<protein>
    <submittedName>
        <fullName evidence="16">Glutamate receptor like protein</fullName>
    </submittedName>
</protein>
<dbReference type="PANTHER" id="PTHR42643:SF24">
    <property type="entry name" value="IONOTROPIC RECEPTOR 60A"/>
    <property type="match status" value="1"/>
</dbReference>
<dbReference type="GO" id="GO:0005886">
    <property type="term" value="C:plasma membrane"/>
    <property type="evidence" value="ECO:0007669"/>
    <property type="project" value="UniProtKB-SubCell"/>
</dbReference>
<dbReference type="EMBL" id="JABXBU010000003">
    <property type="protein sequence ID" value="KAF8791816.1"/>
    <property type="molecule type" value="Genomic_DNA"/>
</dbReference>
<dbReference type="GO" id="GO:0043226">
    <property type="term" value="C:organelle"/>
    <property type="evidence" value="ECO:0007669"/>
    <property type="project" value="UniProtKB-ARBA"/>
</dbReference>
<feature type="domain" description="Ionotropic glutamate receptor L-glutamate and glycine-binding" evidence="15">
    <location>
        <begin position="31"/>
        <end position="91"/>
    </location>
</feature>
<keyword evidence="11" id="KW-0325">Glycoprotein</keyword>
<dbReference type="Gene3D" id="3.40.190.10">
    <property type="entry name" value="Periplasmic binding protein-like II"/>
    <property type="match status" value="1"/>
</dbReference>
<reference evidence="16" key="2">
    <citation type="submission" date="2020-06" db="EMBL/GenBank/DDBJ databases">
        <authorList>
            <person name="Sheffer M."/>
        </authorList>
    </citation>
    <scope>NUCLEOTIDE SEQUENCE</scope>
</reference>
<dbReference type="Gene3D" id="1.10.287.70">
    <property type="match status" value="1"/>
</dbReference>
<evidence type="ECO:0000256" key="9">
    <source>
        <dbReference type="ARBA" id="ARBA00023136"/>
    </source>
</evidence>
<gene>
    <name evidence="16" type="ORF">HNY73_003493</name>
</gene>
<evidence type="ECO:0000256" key="12">
    <source>
        <dbReference type="ARBA" id="ARBA00023286"/>
    </source>
</evidence>
<keyword evidence="12" id="KW-1071">Ligand-gated ion channel</keyword>
<proteinExistence type="inferred from homology"/>
<dbReference type="InterPro" id="IPR052192">
    <property type="entry name" value="Insect_Ionotropic_Sensory_Rcpt"/>
</dbReference>
<evidence type="ECO:0000256" key="2">
    <source>
        <dbReference type="ARBA" id="ARBA00008685"/>
    </source>
</evidence>
<dbReference type="FunFam" id="3.40.190.10:FF:000078">
    <property type="entry name" value="glutamate receptor ionotropic, NMDA 3B"/>
    <property type="match status" value="1"/>
</dbReference>
<keyword evidence="3" id="KW-0813">Transport</keyword>
<evidence type="ECO:0000313" key="16">
    <source>
        <dbReference type="EMBL" id="KAF8791816.1"/>
    </source>
</evidence>
<keyword evidence="10 16" id="KW-0675">Receptor</keyword>
<evidence type="ECO:0000259" key="15">
    <source>
        <dbReference type="SMART" id="SM00918"/>
    </source>
</evidence>
<sequence length="438" mass="50016">MSSNNSLRDIGENCGMNFPRKLRVAARQLSPIFFMKRLKKGATVSGVEGELLKVLSQQLNFSYEIVKPADKNWGSLDGHGNWTGVMGMLLRGEADMGLSHFSITEERVRVVDFSFPYDILDRTFATAQPGAFPKMASFTYPFNTNVWIFIFCLIAMAPLLFRALIFKKRSVSSVYIMILGSMLKQPINDSEQSCMRRLVYGIWIVSMTFMYFAYSGVLLSYLTIPWQRKGIQTIKELADALAARTHKCLAPKGTIDIEILLNSTFDYYKEIGNIILQNNWFYDPDDMKNQVLDDGKALIGPRSLLHAHFGYEPFTTSSVSSDSFGVWNIAIALRKDFCCIKQLNHAILRTLSVGLYDKWWKDVYLSNLKLMLKLQPNDNNTPLPLGDFYGVFILLFVGYALAFVVFFLEIYAHYFKKMDAEKNRLVESEEITLELQSE</sequence>
<evidence type="ECO:0000256" key="4">
    <source>
        <dbReference type="ARBA" id="ARBA00022475"/>
    </source>
</evidence>
<keyword evidence="9 14" id="KW-0472">Membrane</keyword>
<comment type="caution">
    <text evidence="16">The sequence shown here is derived from an EMBL/GenBank/DDBJ whole genome shotgun (WGS) entry which is preliminary data.</text>
</comment>
<feature type="transmembrane region" description="Helical" evidence="14">
    <location>
        <begin position="198"/>
        <end position="222"/>
    </location>
</feature>
<dbReference type="SUPFAM" id="SSF53850">
    <property type="entry name" value="Periplasmic binding protein-like II"/>
    <property type="match status" value="1"/>
</dbReference>
<dbReference type="InterPro" id="IPR001320">
    <property type="entry name" value="Iontro_rcpt_C"/>
</dbReference>
<dbReference type="Pfam" id="PF00060">
    <property type="entry name" value="Lig_chan"/>
    <property type="match status" value="1"/>
</dbReference>
<keyword evidence="8" id="KW-0406">Ion transport</keyword>
<dbReference type="InterPro" id="IPR019594">
    <property type="entry name" value="Glu/Gly-bd"/>
</dbReference>
<keyword evidence="6 14" id="KW-1133">Transmembrane helix</keyword>
<name>A0A8T0FLM0_ARGBR</name>
<evidence type="ECO:0000256" key="14">
    <source>
        <dbReference type="SAM" id="Phobius"/>
    </source>
</evidence>
<evidence type="ECO:0000256" key="11">
    <source>
        <dbReference type="ARBA" id="ARBA00023180"/>
    </source>
</evidence>
<evidence type="ECO:0000256" key="13">
    <source>
        <dbReference type="ARBA" id="ARBA00023303"/>
    </source>
</evidence>
<evidence type="ECO:0000256" key="10">
    <source>
        <dbReference type="ARBA" id="ARBA00023170"/>
    </source>
</evidence>
<evidence type="ECO:0000256" key="6">
    <source>
        <dbReference type="ARBA" id="ARBA00022989"/>
    </source>
</evidence>
<comment type="similarity">
    <text evidence="2">Belongs to the glutamate-gated ion channel (TC 1.A.10.1) family.</text>
</comment>
<reference evidence="16" key="1">
    <citation type="journal article" date="2020" name="bioRxiv">
        <title>Chromosome-level reference genome of the European wasp spider Argiope bruennichi: a resource for studies on range expansion and evolutionary adaptation.</title>
        <authorList>
            <person name="Sheffer M.M."/>
            <person name="Hoppe A."/>
            <person name="Krehenwinkel H."/>
            <person name="Uhl G."/>
            <person name="Kuss A.W."/>
            <person name="Jensen L."/>
            <person name="Jensen C."/>
            <person name="Gillespie R.G."/>
            <person name="Hoff K.J."/>
            <person name="Prost S."/>
        </authorList>
    </citation>
    <scope>NUCLEOTIDE SEQUENCE</scope>
</reference>
<evidence type="ECO:0000256" key="3">
    <source>
        <dbReference type="ARBA" id="ARBA00022448"/>
    </source>
</evidence>
<evidence type="ECO:0000256" key="5">
    <source>
        <dbReference type="ARBA" id="ARBA00022692"/>
    </source>
</evidence>
<keyword evidence="4" id="KW-1003">Cell membrane</keyword>
<keyword evidence="5 14" id="KW-0812">Transmembrane</keyword>
<dbReference type="SMART" id="SM00918">
    <property type="entry name" value="Lig_chan-Glu_bd"/>
    <property type="match status" value="1"/>
</dbReference>
<dbReference type="Pfam" id="PF10613">
    <property type="entry name" value="Lig_chan-Glu_bd"/>
    <property type="match status" value="1"/>
</dbReference>
<dbReference type="GO" id="GO:0050906">
    <property type="term" value="P:detection of stimulus involved in sensory perception"/>
    <property type="evidence" value="ECO:0007669"/>
    <property type="project" value="UniProtKB-ARBA"/>
</dbReference>
<evidence type="ECO:0000313" key="17">
    <source>
        <dbReference type="Proteomes" id="UP000807504"/>
    </source>
</evidence>
<comment type="subcellular location">
    <subcellularLocation>
        <location evidence="1">Cell membrane</location>
        <topology evidence="1">Multi-pass membrane protein</topology>
    </subcellularLocation>
</comment>
<keyword evidence="7" id="KW-0175">Coiled coil</keyword>
<feature type="transmembrane region" description="Helical" evidence="14">
    <location>
        <begin position="146"/>
        <end position="165"/>
    </location>
</feature>
<organism evidence="16 17">
    <name type="scientific">Argiope bruennichi</name>
    <name type="common">Wasp spider</name>
    <name type="synonym">Aranea bruennichi</name>
    <dbReference type="NCBI Taxonomy" id="94029"/>
    <lineage>
        <taxon>Eukaryota</taxon>
        <taxon>Metazoa</taxon>
        <taxon>Ecdysozoa</taxon>
        <taxon>Arthropoda</taxon>
        <taxon>Chelicerata</taxon>
        <taxon>Arachnida</taxon>
        <taxon>Araneae</taxon>
        <taxon>Araneomorphae</taxon>
        <taxon>Entelegynae</taxon>
        <taxon>Araneoidea</taxon>
        <taxon>Araneidae</taxon>
        <taxon>Argiope</taxon>
    </lineage>
</organism>
<dbReference type="Proteomes" id="UP000807504">
    <property type="component" value="Unassembled WGS sequence"/>
</dbReference>
<keyword evidence="17" id="KW-1185">Reference proteome</keyword>
<evidence type="ECO:0000256" key="8">
    <source>
        <dbReference type="ARBA" id="ARBA00023065"/>
    </source>
</evidence>
<keyword evidence="13" id="KW-0407">Ion channel</keyword>
<dbReference type="AlphaFoldDB" id="A0A8T0FLM0"/>
<dbReference type="PANTHER" id="PTHR42643">
    <property type="entry name" value="IONOTROPIC RECEPTOR 20A-RELATED"/>
    <property type="match status" value="1"/>
</dbReference>